<proteinExistence type="predicted"/>
<name>A0A699J1J3_TANCI</name>
<dbReference type="EMBL" id="BKCJ010358103">
    <property type="protein sequence ID" value="GFA02946.1"/>
    <property type="molecule type" value="Genomic_DNA"/>
</dbReference>
<feature type="non-terminal residue" evidence="1">
    <location>
        <position position="1"/>
    </location>
</feature>
<keyword evidence="1" id="KW-0695">RNA-directed DNA polymerase</keyword>
<accession>A0A699J1J3</accession>
<keyword evidence="1" id="KW-0808">Transferase</keyword>
<organism evidence="1">
    <name type="scientific">Tanacetum cinerariifolium</name>
    <name type="common">Dalmatian daisy</name>
    <name type="synonym">Chrysanthemum cinerariifolium</name>
    <dbReference type="NCBI Taxonomy" id="118510"/>
    <lineage>
        <taxon>Eukaryota</taxon>
        <taxon>Viridiplantae</taxon>
        <taxon>Streptophyta</taxon>
        <taxon>Embryophyta</taxon>
        <taxon>Tracheophyta</taxon>
        <taxon>Spermatophyta</taxon>
        <taxon>Magnoliopsida</taxon>
        <taxon>eudicotyledons</taxon>
        <taxon>Gunneridae</taxon>
        <taxon>Pentapetalae</taxon>
        <taxon>asterids</taxon>
        <taxon>campanulids</taxon>
        <taxon>Asterales</taxon>
        <taxon>Asteraceae</taxon>
        <taxon>Asteroideae</taxon>
        <taxon>Anthemideae</taxon>
        <taxon>Anthemidinae</taxon>
        <taxon>Tanacetum</taxon>
    </lineage>
</organism>
<comment type="caution">
    <text evidence="1">The sequence shown here is derived from an EMBL/GenBank/DDBJ whole genome shotgun (WGS) entry which is preliminary data.</text>
</comment>
<evidence type="ECO:0000313" key="1">
    <source>
        <dbReference type="EMBL" id="GFA02946.1"/>
    </source>
</evidence>
<sequence>GGLGVSSLYALNRALMFKWVWRFTTQQSSLWARVIKAIHGDDGKWFHSQKLGNEKETVFWDEIWCDNEAFKYRYPRLYALETCKSIDVAAKFANTSIDHSFRRCPRSGVEQTQLFELRSKLAAVSLVDARDKWKWSLEGSGDFSVFSIGKLIDNKRLPDVSSKTRWIKVVPIKINIHAWKVRLDYLPTRLNISRTGMANNVGAILVIGRGLKIVSTLTHPISPPLQSPKTSPELLQHDTCMEASRSTKYGTINVIELMLQIIAPGQVVKLKVEGSGALNMKRMHEILEV</sequence>
<gene>
    <name evidence="1" type="ORF">Tci_574918</name>
</gene>
<dbReference type="PANTHER" id="PTHR36617:SF15">
    <property type="entry name" value="REVERSE TRANSCRIPTASE ZINC-BINDING DOMAIN-CONTAINING PROTEIN"/>
    <property type="match status" value="1"/>
</dbReference>
<dbReference type="GO" id="GO:0003964">
    <property type="term" value="F:RNA-directed DNA polymerase activity"/>
    <property type="evidence" value="ECO:0007669"/>
    <property type="project" value="UniProtKB-KW"/>
</dbReference>
<protein>
    <submittedName>
        <fullName evidence="1">RNA-directed DNA polymerase, eukaryota, reverse transcriptase zinc-binding domain protein</fullName>
    </submittedName>
</protein>
<keyword evidence="1" id="KW-0548">Nucleotidyltransferase</keyword>
<reference evidence="1" key="1">
    <citation type="journal article" date="2019" name="Sci. Rep.">
        <title>Draft genome of Tanacetum cinerariifolium, the natural source of mosquito coil.</title>
        <authorList>
            <person name="Yamashiro T."/>
            <person name="Shiraishi A."/>
            <person name="Satake H."/>
            <person name="Nakayama K."/>
        </authorList>
    </citation>
    <scope>NUCLEOTIDE SEQUENCE</scope>
</reference>
<dbReference type="PANTHER" id="PTHR36617">
    <property type="entry name" value="PROTEIN, PUTATIVE-RELATED"/>
    <property type="match status" value="1"/>
</dbReference>
<dbReference type="AlphaFoldDB" id="A0A699J1J3"/>